<dbReference type="Gene3D" id="3.40.1350.10">
    <property type="match status" value="1"/>
</dbReference>
<comment type="caution">
    <text evidence="3">The sequence shown here is derived from an EMBL/GenBank/DDBJ whole genome shotgun (WGS) entry which is preliminary data.</text>
</comment>
<evidence type="ECO:0000259" key="1">
    <source>
        <dbReference type="Pfam" id="PF09002"/>
    </source>
</evidence>
<dbReference type="Gene3D" id="1.10.10.680">
    <property type="entry name" value="Hypothetical protein VC1899 (Restriction endonuclease-like)"/>
    <property type="match status" value="1"/>
</dbReference>
<dbReference type="GO" id="GO:0003676">
    <property type="term" value="F:nucleic acid binding"/>
    <property type="evidence" value="ECO:0007669"/>
    <property type="project" value="InterPro"/>
</dbReference>
<dbReference type="AlphaFoldDB" id="A0A4R4AAA9"/>
<evidence type="ECO:0000313" key="4">
    <source>
        <dbReference type="Proteomes" id="UP000295247"/>
    </source>
</evidence>
<accession>A0A4R4AAA9</accession>
<dbReference type="InterPro" id="IPR011856">
    <property type="entry name" value="tRNA_endonuc-like_dom_sf"/>
</dbReference>
<dbReference type="InterPro" id="IPR011335">
    <property type="entry name" value="Restrct_endonuc-II-like"/>
</dbReference>
<dbReference type="SUPFAM" id="SSF52980">
    <property type="entry name" value="Restriction endonuclease-like"/>
    <property type="match status" value="1"/>
</dbReference>
<dbReference type="InterPro" id="IPR056339">
    <property type="entry name" value="CARF_Card1"/>
</dbReference>
<feature type="domain" description="Card1 endonuclease" evidence="1">
    <location>
        <begin position="238"/>
        <end position="382"/>
    </location>
</feature>
<proteinExistence type="predicted"/>
<gene>
    <name evidence="3" type="ORF">EDC29_10557</name>
</gene>
<dbReference type="InterPro" id="IPR015093">
    <property type="entry name" value="Card1_endonucl_dom"/>
</dbReference>
<protein>
    <submittedName>
        <fullName evidence="3">Uncharacterized protein DUF1887</fullName>
    </submittedName>
</protein>
<sequence length="385" mass="43245">MDIDTHLYLVSAQVVPNLTPALDPEVAPRTVILLCHAGMHAQTEALTAVLKGRGISVEHWPIDDPWDLEHLQERVLELLARFSEQPGRIALNATGGTKPMSIAAYEVFRAAGAPIFYVHPELDRLIWMSPADRPNVELDNRLRLDVFLQAHGASVESAIGEAVPAARRELTAWLAANTGRLGGALKTLNWLAFKSEGVLRSPRLDEHSARDIELRTLIERLESAEVLRFEGGRLHFPDEEARFYANGGWLEEHVYDLVRALRREHQCGIQDLARSLQIVRRNQRDQPVRNELDVAFLAENRLYLIECKTRQWRNDRDQTGPGSEALFRLDVLADLLGGLQARAMLVSYHPLDKRVKRRAADLRIQVCDGAKLAELGGVLARWAGC</sequence>
<evidence type="ECO:0000259" key="2">
    <source>
        <dbReference type="Pfam" id="PF23400"/>
    </source>
</evidence>
<name>A0A4R4AAA9_MARGR</name>
<dbReference type="CDD" id="cd22364">
    <property type="entry name" value="VC1899-like"/>
    <property type="match status" value="1"/>
</dbReference>
<dbReference type="Gene3D" id="3.40.50.10770">
    <property type="entry name" value="Hypothetical protein VC1899 like domain (Restriction endonuclease-like)"/>
    <property type="match status" value="1"/>
</dbReference>
<dbReference type="Pfam" id="PF23400">
    <property type="entry name" value="CARF_Card1"/>
    <property type="match status" value="1"/>
</dbReference>
<feature type="domain" description="Card1 CARF" evidence="2">
    <location>
        <begin position="6"/>
        <end position="121"/>
    </location>
</feature>
<reference evidence="3 4" key="1">
    <citation type="submission" date="2019-03" db="EMBL/GenBank/DDBJ databases">
        <title>Genomic Encyclopedia of Type Strains, Phase IV (KMG-IV): sequencing the most valuable type-strain genomes for metagenomic binning, comparative biology and taxonomic classification.</title>
        <authorList>
            <person name="Goeker M."/>
        </authorList>
    </citation>
    <scope>NUCLEOTIDE SEQUENCE [LARGE SCALE GENOMIC DNA]</scope>
    <source>
        <strain evidence="3 4">DSM 203</strain>
    </source>
</reference>
<dbReference type="Pfam" id="PF09002">
    <property type="entry name" value="Card1_endonuc"/>
    <property type="match status" value="1"/>
</dbReference>
<dbReference type="EMBL" id="SMDC01000005">
    <property type="protein sequence ID" value="TCW35883.1"/>
    <property type="molecule type" value="Genomic_DNA"/>
</dbReference>
<organism evidence="3 4">
    <name type="scientific">Marichromatium gracile</name>
    <name type="common">Chromatium gracile</name>
    <dbReference type="NCBI Taxonomy" id="1048"/>
    <lineage>
        <taxon>Bacteria</taxon>
        <taxon>Pseudomonadati</taxon>
        <taxon>Pseudomonadota</taxon>
        <taxon>Gammaproteobacteria</taxon>
        <taxon>Chromatiales</taxon>
        <taxon>Chromatiaceae</taxon>
        <taxon>Marichromatium</taxon>
    </lineage>
</organism>
<dbReference type="Proteomes" id="UP000295247">
    <property type="component" value="Unassembled WGS sequence"/>
</dbReference>
<dbReference type="RefSeq" id="WP_132229535.1">
    <property type="nucleotide sequence ID" value="NZ_NRRH01000005.1"/>
</dbReference>
<evidence type="ECO:0000313" key="3">
    <source>
        <dbReference type="EMBL" id="TCW35883.1"/>
    </source>
</evidence>